<dbReference type="EMBL" id="PECL01000003">
    <property type="protein sequence ID" value="TEA09073.1"/>
    <property type="molecule type" value="Genomic_DNA"/>
</dbReference>
<dbReference type="PROSITE" id="PS51186">
    <property type="entry name" value="GNAT"/>
    <property type="match status" value="1"/>
</dbReference>
<dbReference type="SUPFAM" id="SSF55729">
    <property type="entry name" value="Acyl-CoA N-acyltransferases (Nat)"/>
    <property type="match status" value="1"/>
</dbReference>
<dbReference type="CDD" id="cd04301">
    <property type="entry name" value="NAT_SF"/>
    <property type="match status" value="1"/>
</dbReference>
<evidence type="ECO:0000259" key="1">
    <source>
        <dbReference type="PROSITE" id="PS51186"/>
    </source>
</evidence>
<evidence type="ECO:0000313" key="3">
    <source>
        <dbReference type="Proteomes" id="UP000294604"/>
    </source>
</evidence>
<dbReference type="InterPro" id="IPR016181">
    <property type="entry name" value="Acyl_CoA_acyltransferase"/>
</dbReference>
<protein>
    <recommendedName>
        <fullName evidence="1">N-acetyltransferase domain-containing protein</fullName>
    </recommendedName>
</protein>
<comment type="caution">
    <text evidence="2">The sequence shown here is derived from an EMBL/GenBank/DDBJ whole genome shotgun (WGS) entry which is preliminary data.</text>
</comment>
<dbReference type="Pfam" id="PF00583">
    <property type="entry name" value="Acetyltransf_1"/>
    <property type="match status" value="1"/>
</dbReference>
<feature type="domain" description="N-acetyltransferase" evidence="1">
    <location>
        <begin position="110"/>
        <end position="292"/>
    </location>
</feature>
<dbReference type="Proteomes" id="UP000294604">
    <property type="component" value="Unassembled WGS sequence"/>
</dbReference>
<dbReference type="Gene3D" id="3.40.630.30">
    <property type="match status" value="1"/>
</dbReference>
<dbReference type="AlphaFoldDB" id="A0A4R8SZQ0"/>
<name>A0A4R8SZQ0_9MYCO</name>
<organism evidence="2 3">
    <name type="scientific">Mycobacteroides salmoniphilum</name>
    <dbReference type="NCBI Taxonomy" id="404941"/>
    <lineage>
        <taxon>Bacteria</taxon>
        <taxon>Bacillati</taxon>
        <taxon>Actinomycetota</taxon>
        <taxon>Actinomycetes</taxon>
        <taxon>Mycobacteriales</taxon>
        <taxon>Mycobacteriaceae</taxon>
        <taxon>Mycobacteroides</taxon>
    </lineage>
</organism>
<dbReference type="GO" id="GO:0016747">
    <property type="term" value="F:acyltransferase activity, transferring groups other than amino-acyl groups"/>
    <property type="evidence" value="ECO:0007669"/>
    <property type="project" value="InterPro"/>
</dbReference>
<dbReference type="InterPro" id="IPR000182">
    <property type="entry name" value="GNAT_dom"/>
</dbReference>
<sequence length="292" mass="32323">MVVSVDQLDVTVKEYESAVRALKDAQGRSDSPMPWDRLKAVSPQQKLDEAKDRVCRAAEDLARKRVGADPHRWGLLSEDVEQTLTTLTGRGCVLDSELAGLLKGLRANMADARVAAHTGAGTVVLDLVERYRAALDRQMPDQVARKLVHHLPGRYRPIPPAAAIDAAVGSRFVPRYFDYVDPEVPLTTVQVTRSGPAQITLHDIVVARASRGRGIGSAGLQHLCATADEHGLTIVGEVVQKWAERELDRLRFRKEAGRRAAWFVRYGFVVDVDQAAPLYRAQIRRAPEMPIR</sequence>
<accession>A0A4R8SZQ0</accession>
<proteinExistence type="predicted"/>
<reference evidence="2 3" key="1">
    <citation type="journal article" date="2019" name="Sci. Rep.">
        <title>Extended insight into the Mycobacterium chelonae-abscessus complex through whole genome sequencing of Mycobacterium salmoniphilum outbreak and Mycobacterium salmoniphilum-like strains.</title>
        <authorList>
            <person name="Behra P.R.K."/>
            <person name="Das S."/>
            <person name="Pettersson B.M.F."/>
            <person name="Shirreff L."/>
            <person name="DuCote T."/>
            <person name="Jacobsson K.G."/>
            <person name="Ennis D.G."/>
            <person name="Kirsebom L.A."/>
        </authorList>
    </citation>
    <scope>NUCLEOTIDE SEQUENCE [LARGE SCALE GENOMIC DNA]</scope>
    <source>
        <strain evidence="2 3">CCUG 60884</strain>
    </source>
</reference>
<dbReference type="RefSeq" id="WP_134080961.1">
    <property type="nucleotide sequence ID" value="NZ_PECL01000003.1"/>
</dbReference>
<gene>
    <name evidence="2" type="ORF">CCUG60884_00241</name>
</gene>
<evidence type="ECO:0000313" key="2">
    <source>
        <dbReference type="EMBL" id="TEA09073.1"/>
    </source>
</evidence>